<dbReference type="Proteomes" id="UP000307756">
    <property type="component" value="Unassembled WGS sequence"/>
</dbReference>
<dbReference type="InterPro" id="IPR024466">
    <property type="entry name" value="CHP02679_N"/>
</dbReference>
<comment type="caution">
    <text evidence="4">The sequence shown here is derived from an EMBL/GenBank/DDBJ whole genome shotgun (WGS) entry which is preliminary data.</text>
</comment>
<organism evidence="4 5">
    <name type="scientific">Robertmurraya kyonggiensis</name>
    <dbReference type="NCBI Taxonomy" id="1037680"/>
    <lineage>
        <taxon>Bacteria</taxon>
        <taxon>Bacillati</taxon>
        <taxon>Bacillota</taxon>
        <taxon>Bacilli</taxon>
        <taxon>Bacillales</taxon>
        <taxon>Bacillaceae</taxon>
        <taxon>Robertmurraya</taxon>
    </lineage>
</organism>
<evidence type="ECO:0000313" key="4">
    <source>
        <dbReference type="EMBL" id="TKC19262.1"/>
    </source>
</evidence>
<dbReference type="SUPFAM" id="SSF56726">
    <property type="entry name" value="DNA topoisomerase IV, alpha subunit"/>
    <property type="match status" value="1"/>
</dbReference>
<evidence type="ECO:0000256" key="1">
    <source>
        <dbReference type="SAM" id="Coils"/>
    </source>
</evidence>
<accession>A0A4U1D9T0</accession>
<dbReference type="Pfam" id="PF11796">
    <property type="entry name" value="DUF3323"/>
    <property type="match status" value="1"/>
</dbReference>
<dbReference type="AlphaFoldDB" id="A0A4U1D9T0"/>
<evidence type="ECO:0000313" key="5">
    <source>
        <dbReference type="Proteomes" id="UP000307756"/>
    </source>
</evidence>
<sequence length="453" mass="52123">MNGLLKKENQQQHSNQLNNFINTLREETGFERLFSSFREKYKSYGRLENNITAELNKPTQLEKDAIGGLLGEDLNKKKVIKVTAIKFLKAWKGTVYESLIYSMSLFELVELYFGDSLITKKEEILNFLDERKMFFNSYKTEDHPEDLRRIICWAEEEENKNNRLYQQYKQNKELLSNNLQTVSKLLRMFPLETPVYLPMFAAAVTRNPHAFDKDEEKGKFLIYILQLLTQLNTDVAMKPSLNAEEVAELLFNYHILVDDLANDVTVFNVSGRNKDGQLNDLLQATVSQKSSLNLPLREVIKLSEVVAANNIIYMVENSNLASYLISEVINKKLNTSIVCGNGMLTLATIKFLEVFVSNGGTICYAGDFDPEGLGIAQRLINRFGEKVNLWGYTVQNYLSALSEEEISDSRIQQLNSMIKHNTLMEIAYEMKRYKLAGYQENILTKLLENIKEK</sequence>
<keyword evidence="1" id="KW-0175">Coiled coil</keyword>
<dbReference type="GO" id="GO:0005694">
    <property type="term" value="C:chromosome"/>
    <property type="evidence" value="ECO:0007669"/>
    <property type="project" value="InterPro"/>
</dbReference>
<dbReference type="GO" id="GO:0003677">
    <property type="term" value="F:DNA binding"/>
    <property type="evidence" value="ECO:0007669"/>
    <property type="project" value="InterPro"/>
</dbReference>
<protein>
    <submittedName>
        <fullName evidence="4">DUF2399 domain-containing protein</fullName>
    </submittedName>
</protein>
<feature type="domain" description="Conserved hypothetical protein CHP02679 N terminus" evidence="3">
    <location>
        <begin position="52"/>
        <end position="269"/>
    </location>
</feature>
<dbReference type="Gene3D" id="3.40.1360.10">
    <property type="match status" value="1"/>
</dbReference>
<feature type="domain" description="DUF2399" evidence="2">
    <location>
        <begin position="293"/>
        <end position="450"/>
    </location>
</feature>
<dbReference type="Pfam" id="PF09664">
    <property type="entry name" value="DUF2399"/>
    <property type="match status" value="1"/>
</dbReference>
<feature type="coiled-coil region" evidence="1">
    <location>
        <begin position="154"/>
        <end position="185"/>
    </location>
</feature>
<name>A0A4U1D9T0_9BACI</name>
<reference evidence="4 5" key="1">
    <citation type="journal article" date="2011" name="J. Microbiol.">
        <title>Bacillus kyonggiensis sp. nov., isolated from soil of a lettuce field.</title>
        <authorList>
            <person name="Dong K."/>
            <person name="Lee S."/>
        </authorList>
    </citation>
    <scope>NUCLEOTIDE SEQUENCE [LARGE SCALE GENOMIC DNA]</scope>
    <source>
        <strain evidence="4 5">NB22</strain>
    </source>
</reference>
<keyword evidence="5" id="KW-1185">Reference proteome</keyword>
<dbReference type="InterPro" id="IPR024465">
    <property type="entry name" value="DUF2399"/>
</dbReference>
<dbReference type="EMBL" id="SWBM01000001">
    <property type="protein sequence ID" value="TKC19262.1"/>
    <property type="molecule type" value="Genomic_DNA"/>
</dbReference>
<evidence type="ECO:0000259" key="2">
    <source>
        <dbReference type="Pfam" id="PF09664"/>
    </source>
</evidence>
<evidence type="ECO:0000259" key="3">
    <source>
        <dbReference type="Pfam" id="PF11796"/>
    </source>
</evidence>
<proteinExistence type="predicted"/>
<dbReference type="InterPro" id="IPR036078">
    <property type="entry name" value="Spo11/TopoVI_A_sf"/>
</dbReference>
<gene>
    <name evidence="4" type="ORF">FA727_06895</name>
</gene>